<reference evidence="11" key="1">
    <citation type="submission" date="2022-11" db="UniProtKB">
        <authorList>
            <consortium name="WormBaseParasite"/>
        </authorList>
    </citation>
    <scope>IDENTIFICATION</scope>
</reference>
<accession>A0A915N3T3</accession>
<feature type="transmembrane region" description="Helical" evidence="8">
    <location>
        <begin position="322"/>
        <end position="341"/>
    </location>
</feature>
<evidence type="ECO:0000256" key="3">
    <source>
        <dbReference type="ARBA" id="ARBA00022692"/>
    </source>
</evidence>
<sequence>MAIFGFHVILTLLSASVFGKIQGRLSLCDIFVFKGLYYYLLEGSLFPRLVKHKQVQQQKGNNQGGNGKRRGANASQKVTNNKSTEKMGEEQKDRLIRLPLNLNALEDLNASMIWTFCALILQIHILLNIAFEKVSIAELFPERNTLICATGLFFLGSLLFNAFADQFLDIEISKGYLNFINSLNDFLQEHGFQPLFSSKEEEKERGFKNIFVSCVLHFSFLAPVGVLLLFLRPIVEQILESHFITHEQLKSLRLLALFTTLFARIYASRICLQTFLDKPKKVANYASYACTAALQHYMPIAIILSIGLILKNLEFHEPLWTLALTTLICGQCLICLFGVIMRKTSRGR</sequence>
<dbReference type="GO" id="GO:0016020">
    <property type="term" value="C:membrane"/>
    <property type="evidence" value="ECO:0007669"/>
    <property type="project" value="UniProtKB-SubCell"/>
</dbReference>
<feature type="signal peptide" evidence="9">
    <location>
        <begin position="1"/>
        <end position="19"/>
    </location>
</feature>
<dbReference type="PANTHER" id="PTHR13624">
    <property type="entry name" value="RE42071P"/>
    <property type="match status" value="1"/>
</dbReference>
<evidence type="ECO:0000313" key="11">
    <source>
        <dbReference type="WBParaSite" id="scaffold658_cov331.g1515"/>
    </source>
</evidence>
<evidence type="ECO:0000256" key="7">
    <source>
        <dbReference type="SAM" id="MobiDB-lite"/>
    </source>
</evidence>
<feature type="region of interest" description="Disordered" evidence="7">
    <location>
        <begin position="57"/>
        <end position="90"/>
    </location>
</feature>
<feature type="chain" id="PRO_5036907427" evidence="9">
    <location>
        <begin position="20"/>
        <end position="348"/>
    </location>
</feature>
<feature type="transmembrane region" description="Helical" evidence="8">
    <location>
        <begin position="288"/>
        <end position="310"/>
    </location>
</feature>
<protein>
    <submittedName>
        <fullName evidence="11">Uncharacterized protein</fullName>
    </submittedName>
</protein>
<comment type="similarity">
    <text evidence="2">Belongs to the TMEM161 family.</text>
</comment>
<feature type="transmembrane region" description="Helical" evidence="8">
    <location>
        <begin position="210"/>
        <end position="231"/>
    </location>
</feature>
<keyword evidence="4 8" id="KW-1133">Transmembrane helix</keyword>
<evidence type="ECO:0000256" key="1">
    <source>
        <dbReference type="ARBA" id="ARBA00004141"/>
    </source>
</evidence>
<evidence type="ECO:0000256" key="8">
    <source>
        <dbReference type="SAM" id="Phobius"/>
    </source>
</evidence>
<keyword evidence="6" id="KW-0325">Glycoprotein</keyword>
<organism evidence="10 11">
    <name type="scientific">Meloidogyne javanica</name>
    <name type="common">Root-knot nematode worm</name>
    <dbReference type="NCBI Taxonomy" id="6303"/>
    <lineage>
        <taxon>Eukaryota</taxon>
        <taxon>Metazoa</taxon>
        <taxon>Ecdysozoa</taxon>
        <taxon>Nematoda</taxon>
        <taxon>Chromadorea</taxon>
        <taxon>Rhabditida</taxon>
        <taxon>Tylenchina</taxon>
        <taxon>Tylenchomorpha</taxon>
        <taxon>Tylenchoidea</taxon>
        <taxon>Meloidogynidae</taxon>
        <taxon>Meloidogyninae</taxon>
        <taxon>Meloidogyne</taxon>
        <taxon>Meloidogyne incognita group</taxon>
    </lineage>
</organism>
<feature type="transmembrane region" description="Helical" evidence="8">
    <location>
        <begin position="143"/>
        <end position="164"/>
    </location>
</feature>
<keyword evidence="9" id="KW-0732">Signal</keyword>
<evidence type="ECO:0000256" key="9">
    <source>
        <dbReference type="SAM" id="SignalP"/>
    </source>
</evidence>
<dbReference type="InterPro" id="IPR019395">
    <property type="entry name" value="Transmembrane_161A/B"/>
</dbReference>
<dbReference type="WBParaSite" id="scaffold658_cov331.g1515">
    <property type="protein sequence ID" value="scaffold658_cov331.g1515"/>
    <property type="gene ID" value="scaffold658_cov331.g1515"/>
</dbReference>
<evidence type="ECO:0000313" key="10">
    <source>
        <dbReference type="Proteomes" id="UP000887561"/>
    </source>
</evidence>
<dbReference type="AlphaFoldDB" id="A0A915N3T3"/>
<evidence type="ECO:0000256" key="4">
    <source>
        <dbReference type="ARBA" id="ARBA00022989"/>
    </source>
</evidence>
<keyword evidence="5 8" id="KW-0472">Membrane</keyword>
<keyword evidence="10" id="KW-1185">Reference proteome</keyword>
<comment type="subcellular location">
    <subcellularLocation>
        <location evidence="1">Membrane</location>
        <topology evidence="1">Multi-pass membrane protein</topology>
    </subcellularLocation>
</comment>
<dbReference type="Pfam" id="PF10268">
    <property type="entry name" value="Tmemb_161AB"/>
    <property type="match status" value="2"/>
</dbReference>
<dbReference type="Proteomes" id="UP000887561">
    <property type="component" value="Unplaced"/>
</dbReference>
<feature type="transmembrane region" description="Helical" evidence="8">
    <location>
        <begin position="112"/>
        <end position="131"/>
    </location>
</feature>
<name>A0A915N3T3_MELJA</name>
<evidence type="ECO:0000256" key="5">
    <source>
        <dbReference type="ARBA" id="ARBA00023136"/>
    </source>
</evidence>
<proteinExistence type="inferred from homology"/>
<evidence type="ECO:0000256" key="2">
    <source>
        <dbReference type="ARBA" id="ARBA00009706"/>
    </source>
</evidence>
<keyword evidence="3 8" id="KW-0812">Transmembrane</keyword>
<dbReference type="PANTHER" id="PTHR13624:SF6">
    <property type="entry name" value="EMEI"/>
    <property type="match status" value="1"/>
</dbReference>
<evidence type="ECO:0000256" key="6">
    <source>
        <dbReference type="ARBA" id="ARBA00023180"/>
    </source>
</evidence>